<dbReference type="GO" id="GO:0003400">
    <property type="term" value="P:regulation of COPII vesicle coating"/>
    <property type="evidence" value="ECO:0007669"/>
    <property type="project" value="UniProtKB-UniRule"/>
</dbReference>
<evidence type="ECO:0000256" key="10">
    <source>
        <dbReference type="RuleBase" id="RU369019"/>
    </source>
</evidence>
<accession>A0A6J3M4Y1</accession>
<keyword evidence="5 10" id="KW-0256">Endoplasmic reticulum</keyword>
<reference evidence="12" key="1">
    <citation type="submission" date="2020-01" db="EMBL/GenBank/DDBJ databases">
        <authorList>
            <consortium name="DOE Joint Genome Institute"/>
            <person name="Haridas S."/>
            <person name="Albert R."/>
            <person name="Binder M."/>
            <person name="Bloem J."/>
            <person name="Labutti K."/>
            <person name="Salamov A."/>
            <person name="Andreopoulos B."/>
            <person name="Baker S.E."/>
            <person name="Barry K."/>
            <person name="Bills G."/>
            <person name="Bluhm B.H."/>
            <person name="Cannon C."/>
            <person name="Castanera R."/>
            <person name="Culley D.E."/>
            <person name="Daum C."/>
            <person name="Ezra D."/>
            <person name="Gonzalez J.B."/>
            <person name="Henrissat B."/>
            <person name="Kuo A."/>
            <person name="Liang C."/>
            <person name="Lipzen A."/>
            <person name="Lutzoni F."/>
            <person name="Magnuson J."/>
            <person name="Mondo S."/>
            <person name="Nolan M."/>
            <person name="Ohm R."/>
            <person name="Pangilinan J."/>
            <person name="Park H.-J."/>
            <person name="Ramirez L."/>
            <person name="Alfaro M."/>
            <person name="Sun H."/>
            <person name="Tritt A."/>
            <person name="Yoshinaga Y."/>
            <person name="Zwiers L.-H."/>
            <person name="Turgeon B.G."/>
            <person name="Goodwin S.B."/>
            <person name="Spatafora J.W."/>
            <person name="Crous P.W."/>
            <person name="Grigoriev I.V."/>
        </authorList>
    </citation>
    <scope>NUCLEOTIDE SEQUENCE</scope>
    <source>
        <strain evidence="12">CBS 342.82</strain>
    </source>
</reference>
<comment type="subcellular location">
    <subcellularLocation>
        <location evidence="10">Endoplasmic reticulum membrane</location>
        <topology evidence="10">Single-pass type II membrane protein</topology>
    </subcellularLocation>
    <subcellularLocation>
        <location evidence="10">Golgi apparatus membrane</location>
        <topology evidence="10">Single-pass type II membrane protein</topology>
    </subcellularLocation>
</comment>
<reference evidence="12" key="2">
    <citation type="submission" date="2020-04" db="EMBL/GenBank/DDBJ databases">
        <authorList>
            <consortium name="NCBI Genome Project"/>
        </authorList>
    </citation>
    <scope>NUCLEOTIDE SEQUENCE</scope>
    <source>
        <strain evidence="12">CBS 342.82</strain>
    </source>
</reference>
<dbReference type="GO" id="GO:0000139">
    <property type="term" value="C:Golgi membrane"/>
    <property type="evidence" value="ECO:0007669"/>
    <property type="project" value="UniProtKB-SubCell"/>
</dbReference>
<organism evidence="12">
    <name type="scientific">Dissoconium aciculare CBS 342.82</name>
    <dbReference type="NCBI Taxonomy" id="1314786"/>
    <lineage>
        <taxon>Eukaryota</taxon>
        <taxon>Fungi</taxon>
        <taxon>Dikarya</taxon>
        <taxon>Ascomycota</taxon>
        <taxon>Pezizomycotina</taxon>
        <taxon>Dothideomycetes</taxon>
        <taxon>Dothideomycetidae</taxon>
        <taxon>Mycosphaerellales</taxon>
        <taxon>Dissoconiaceae</taxon>
        <taxon>Dissoconium</taxon>
    </lineage>
</organism>
<dbReference type="InterPro" id="IPR045260">
    <property type="entry name" value="Sec12-like"/>
</dbReference>
<keyword evidence="8" id="KW-1133">Transmembrane helix</keyword>
<evidence type="ECO:0000256" key="8">
    <source>
        <dbReference type="ARBA" id="ARBA00022989"/>
    </source>
</evidence>
<dbReference type="OrthoDB" id="16538at2759"/>
<dbReference type="GO" id="GO:0006888">
    <property type="term" value="P:endoplasmic reticulum to Golgi vesicle-mediated transport"/>
    <property type="evidence" value="ECO:0007669"/>
    <property type="project" value="UniProtKB-UniRule"/>
</dbReference>
<keyword evidence="7 10" id="KW-0653">Protein transport</keyword>
<dbReference type="Gene3D" id="2.130.10.10">
    <property type="entry name" value="YVTN repeat-like/Quinoprotein amine dehydrogenase"/>
    <property type="match status" value="1"/>
</dbReference>
<evidence type="ECO:0000313" key="12">
    <source>
        <dbReference type="RefSeq" id="XP_033459994.1"/>
    </source>
</evidence>
<dbReference type="GO" id="GO:0005789">
    <property type="term" value="C:endoplasmic reticulum membrane"/>
    <property type="evidence" value="ECO:0007669"/>
    <property type="project" value="UniProtKB-SubCell"/>
</dbReference>
<evidence type="ECO:0000256" key="3">
    <source>
        <dbReference type="ARBA" id="ARBA00022692"/>
    </source>
</evidence>
<dbReference type="PANTHER" id="PTHR23284:SF0">
    <property type="entry name" value="PROLACTIN REGULATORY ELEMENT-BINDING PROTEIN"/>
    <property type="match status" value="1"/>
</dbReference>
<dbReference type="PANTHER" id="PTHR23284">
    <property type="entry name" value="PROLACTIN REGULATORY ELEMENT BINDING PROTEIN"/>
    <property type="match status" value="1"/>
</dbReference>
<keyword evidence="3" id="KW-0812">Transmembrane</keyword>
<sequence length="635" mass="69807">MSLKSRSDVSYAKHKLPYPIYAADFDPARRGYLVVGGGGGESSTGIANQITVFDVSNRGTVVPVLDIDLSRTEDSVASLANLATKDGLISLAGINSSTADQKAGKNEHLRAFHIRYPPRKKQKTEEADSKQEGNITILGKRSFFKPSASVKEQTYQPRRQESGNKRIGAIASGLAQEPQIIVFNATAMPPEEGDVIARIDLPVRSEAADMDIIFTDDSEYSLAYCDDYNIHEQTYQIDFASKKIDKRPRGPRRVHQMALPDTLSDMKSRSKFRCLRFLNDFSLLALANKPNKKGAELRLYHLYPTGPAMEVWHKTLPSHIKQAASMDVCLLDADEFGNRQVVIAVAGQDISIEVFTTNYSSSTETFTSLRSYLTMREVHEQGMTQICFEPFESPPRAPDVDPKAGGKGEAMTTALLHPGPQYLRLASVSYANTVVVETFPLQPLEPKDKKSRYVLSHPADESFKFWSYAVIIGTMVLVGAILLQSVLSGGAGSAADLLSFLPPEVQLVHTVEVKHATASDEPVVATSTADLREMLAEHHTSPEAAETVAVVVSEAADGSGIDVDTHPDKAEYLQENTDAKHWDELEPHAKAYWKRKLIKAGQWAEHEGESVLKGVLWSTYSGFVGQVAGEILREL</sequence>
<reference evidence="12" key="3">
    <citation type="submission" date="2025-08" db="UniProtKB">
        <authorList>
            <consortium name="RefSeq"/>
        </authorList>
    </citation>
    <scope>IDENTIFICATION</scope>
    <source>
        <strain evidence="12">CBS 342.82</strain>
    </source>
</reference>
<dbReference type="RefSeq" id="XP_033459994.1">
    <property type="nucleotide sequence ID" value="XM_033606448.1"/>
</dbReference>
<evidence type="ECO:0000256" key="7">
    <source>
        <dbReference type="ARBA" id="ARBA00022927"/>
    </source>
</evidence>
<protein>
    <recommendedName>
        <fullName evidence="10">Guanine nucleotide-exchange factor SEC12</fullName>
    </recommendedName>
</protein>
<dbReference type="GO" id="GO:0005085">
    <property type="term" value="F:guanyl-nucleotide exchange factor activity"/>
    <property type="evidence" value="ECO:0007669"/>
    <property type="project" value="InterPro"/>
</dbReference>
<evidence type="ECO:0000256" key="2">
    <source>
        <dbReference type="ARBA" id="ARBA00022574"/>
    </source>
</evidence>
<keyword evidence="6" id="KW-0931">ER-Golgi transport</keyword>
<keyword evidence="9" id="KW-0472">Membrane</keyword>
<proteinExistence type="inferred from homology"/>
<evidence type="ECO:0000313" key="11">
    <source>
        <dbReference type="Proteomes" id="UP000504637"/>
    </source>
</evidence>
<dbReference type="GO" id="GO:0015031">
    <property type="term" value="P:protein transport"/>
    <property type="evidence" value="ECO:0007669"/>
    <property type="project" value="UniProtKB-KW"/>
</dbReference>
<comment type="function">
    <text evidence="10">Guanine nucleotide-exchange factor (GEF) required for the formation or budding of transport vesicles from the ER.</text>
</comment>
<keyword evidence="11" id="KW-1185">Reference proteome</keyword>
<comment type="similarity">
    <text evidence="10">Belongs to the WD repeat SEC12 family.</text>
</comment>
<evidence type="ECO:0000256" key="1">
    <source>
        <dbReference type="ARBA" id="ARBA00022448"/>
    </source>
</evidence>
<evidence type="ECO:0000256" key="5">
    <source>
        <dbReference type="ARBA" id="ARBA00022824"/>
    </source>
</evidence>
<keyword evidence="4 10" id="KW-0677">Repeat</keyword>
<evidence type="ECO:0000256" key="4">
    <source>
        <dbReference type="ARBA" id="ARBA00022737"/>
    </source>
</evidence>
<evidence type="ECO:0000256" key="6">
    <source>
        <dbReference type="ARBA" id="ARBA00022892"/>
    </source>
</evidence>
<keyword evidence="2 10" id="KW-0853">WD repeat</keyword>
<dbReference type="Proteomes" id="UP000504637">
    <property type="component" value="Unplaced"/>
</dbReference>
<dbReference type="GeneID" id="54364248"/>
<evidence type="ECO:0000256" key="9">
    <source>
        <dbReference type="ARBA" id="ARBA00023136"/>
    </source>
</evidence>
<dbReference type="InterPro" id="IPR015943">
    <property type="entry name" value="WD40/YVTN_repeat-like_dom_sf"/>
</dbReference>
<keyword evidence="1 10" id="KW-0813">Transport</keyword>
<gene>
    <name evidence="12" type="ORF">K489DRAFT_388814</name>
</gene>
<name>A0A6J3M4Y1_9PEZI</name>
<dbReference type="AlphaFoldDB" id="A0A6J3M4Y1"/>